<evidence type="ECO:0000313" key="1">
    <source>
        <dbReference type="EMBL" id="OCS82287.1"/>
    </source>
</evidence>
<keyword evidence="2" id="KW-1185">Reference proteome</keyword>
<reference evidence="1 2" key="1">
    <citation type="submission" date="2016-07" db="EMBL/GenBank/DDBJ databases">
        <title>Caryophanon tenue genome sequencing.</title>
        <authorList>
            <person name="Verma A."/>
            <person name="Pal Y."/>
            <person name="Krishnamurthi S."/>
        </authorList>
    </citation>
    <scope>NUCLEOTIDE SEQUENCE [LARGE SCALE GENOMIC DNA]</scope>
    <source>
        <strain evidence="1 2">DSM 14152</strain>
    </source>
</reference>
<dbReference type="STRING" id="33978.A6M13_07585"/>
<dbReference type="EMBL" id="MASJ01000042">
    <property type="protein sequence ID" value="OCS82287.1"/>
    <property type="molecule type" value="Genomic_DNA"/>
</dbReference>
<comment type="caution">
    <text evidence="1">The sequence shown here is derived from an EMBL/GenBank/DDBJ whole genome shotgun (WGS) entry which is preliminary data.</text>
</comment>
<evidence type="ECO:0000313" key="2">
    <source>
        <dbReference type="Proteomes" id="UP000093199"/>
    </source>
</evidence>
<gene>
    <name evidence="1" type="ORF">A6M13_07585</name>
</gene>
<protein>
    <submittedName>
        <fullName evidence="1">Uncharacterized protein</fullName>
    </submittedName>
</protein>
<sequence>MIHMIKKLAALIEVRKIVTLMFALGFLYLALTLAFAPSESLPIFTMVLGYYFAKSTALDGTGDSK</sequence>
<name>A0A1C0Y532_9BACL</name>
<dbReference type="AlphaFoldDB" id="A0A1C0Y532"/>
<accession>A0A1C0Y532</accession>
<dbReference type="Proteomes" id="UP000093199">
    <property type="component" value="Unassembled WGS sequence"/>
</dbReference>
<proteinExistence type="predicted"/>
<organism evidence="1 2">
    <name type="scientific">Caryophanon tenue</name>
    <dbReference type="NCBI Taxonomy" id="33978"/>
    <lineage>
        <taxon>Bacteria</taxon>
        <taxon>Bacillati</taxon>
        <taxon>Bacillota</taxon>
        <taxon>Bacilli</taxon>
        <taxon>Bacillales</taxon>
        <taxon>Caryophanaceae</taxon>
        <taxon>Caryophanon</taxon>
    </lineage>
</organism>